<keyword evidence="1" id="KW-0732">Signal</keyword>
<reference evidence="2" key="1">
    <citation type="submission" date="2020-11" db="EMBL/GenBank/DDBJ databases">
        <authorList>
            <consortium name="DOE Joint Genome Institute"/>
            <person name="Ahrendt S."/>
            <person name="Riley R."/>
            <person name="Andreopoulos W."/>
            <person name="Labutti K."/>
            <person name="Pangilinan J."/>
            <person name="Ruiz-Duenas F.J."/>
            <person name="Barrasa J.M."/>
            <person name="Sanchez-Garcia M."/>
            <person name="Camarero S."/>
            <person name="Miyauchi S."/>
            <person name="Serrano A."/>
            <person name="Linde D."/>
            <person name="Babiker R."/>
            <person name="Drula E."/>
            <person name="Ayuso-Fernandez I."/>
            <person name="Pacheco R."/>
            <person name="Padilla G."/>
            <person name="Ferreira P."/>
            <person name="Barriuso J."/>
            <person name="Kellner H."/>
            <person name="Castanera R."/>
            <person name="Alfaro M."/>
            <person name="Ramirez L."/>
            <person name="Pisabarro A.G."/>
            <person name="Kuo A."/>
            <person name="Tritt A."/>
            <person name="Lipzen A."/>
            <person name="He G."/>
            <person name="Yan M."/>
            <person name="Ng V."/>
            <person name="Cullen D."/>
            <person name="Martin F."/>
            <person name="Rosso M.-N."/>
            <person name="Henrissat B."/>
            <person name="Hibbett D."/>
            <person name="Martinez A.T."/>
            <person name="Grigoriev I.V."/>
        </authorList>
    </citation>
    <scope>NUCLEOTIDE SEQUENCE</scope>
    <source>
        <strain evidence="2">AH 40177</strain>
    </source>
</reference>
<dbReference type="AlphaFoldDB" id="A0A9P5U8I4"/>
<evidence type="ECO:0000256" key="1">
    <source>
        <dbReference type="SAM" id="SignalP"/>
    </source>
</evidence>
<organism evidence="2 3">
    <name type="scientific">Rhodocollybia butyracea</name>
    <dbReference type="NCBI Taxonomy" id="206335"/>
    <lineage>
        <taxon>Eukaryota</taxon>
        <taxon>Fungi</taxon>
        <taxon>Dikarya</taxon>
        <taxon>Basidiomycota</taxon>
        <taxon>Agaricomycotina</taxon>
        <taxon>Agaricomycetes</taxon>
        <taxon>Agaricomycetidae</taxon>
        <taxon>Agaricales</taxon>
        <taxon>Marasmiineae</taxon>
        <taxon>Omphalotaceae</taxon>
        <taxon>Rhodocollybia</taxon>
    </lineage>
</organism>
<evidence type="ECO:0000313" key="2">
    <source>
        <dbReference type="EMBL" id="KAF9068973.1"/>
    </source>
</evidence>
<feature type="chain" id="PRO_5040387482" evidence="1">
    <location>
        <begin position="22"/>
        <end position="87"/>
    </location>
</feature>
<dbReference type="Proteomes" id="UP000772434">
    <property type="component" value="Unassembled WGS sequence"/>
</dbReference>
<proteinExistence type="predicted"/>
<sequence length="87" mass="9809">MGTKGSQVIILSLELLSYTFGKPTWKRSFRDLNLSSIRSFSQKKNFCSCRTNKPSPNNSIVHSISLQQPQSSHPHIQQVLNGQAYCL</sequence>
<name>A0A9P5U8I4_9AGAR</name>
<gene>
    <name evidence="2" type="ORF">BDP27DRAFT_756318</name>
</gene>
<protein>
    <submittedName>
        <fullName evidence="2">Uncharacterized protein</fullName>
    </submittedName>
</protein>
<dbReference type="EMBL" id="JADNRY010000055">
    <property type="protein sequence ID" value="KAF9068973.1"/>
    <property type="molecule type" value="Genomic_DNA"/>
</dbReference>
<evidence type="ECO:0000313" key="3">
    <source>
        <dbReference type="Proteomes" id="UP000772434"/>
    </source>
</evidence>
<comment type="caution">
    <text evidence="2">The sequence shown here is derived from an EMBL/GenBank/DDBJ whole genome shotgun (WGS) entry which is preliminary data.</text>
</comment>
<feature type="signal peptide" evidence="1">
    <location>
        <begin position="1"/>
        <end position="21"/>
    </location>
</feature>
<accession>A0A9P5U8I4</accession>
<keyword evidence="3" id="KW-1185">Reference proteome</keyword>